<dbReference type="AlphaFoldDB" id="A0A3G4RJ96"/>
<accession>A0A3G4RJ96</accession>
<proteinExistence type="predicted"/>
<dbReference type="EMBL" id="MK079571">
    <property type="protein sequence ID" value="AYU65728.1"/>
    <property type="molecule type" value="Genomic_DNA"/>
</dbReference>
<evidence type="ECO:0000313" key="1">
    <source>
        <dbReference type="EMBL" id="AYU65728.1"/>
    </source>
</evidence>
<geneLocation type="plasmid" evidence="1">
    <name>pHNBF16</name>
</geneLocation>
<organism evidence="1">
    <name type="scientific">Klebsiella pneumoniae</name>
    <dbReference type="NCBI Taxonomy" id="573"/>
    <lineage>
        <taxon>Bacteria</taxon>
        <taxon>Pseudomonadati</taxon>
        <taxon>Pseudomonadota</taxon>
        <taxon>Gammaproteobacteria</taxon>
        <taxon>Enterobacterales</taxon>
        <taxon>Enterobacteriaceae</taxon>
        <taxon>Klebsiella/Raoultella group</taxon>
        <taxon>Klebsiella</taxon>
        <taxon>Klebsiella pneumoniae complex</taxon>
    </lineage>
</organism>
<keyword evidence="1" id="KW-0614">Plasmid</keyword>
<sequence length="95" mass="11050">MNYEKKINKGQDSYSIDISLVNGKYQLHYLVLGRKNTTADEKRQGIKKKRFKKDEVYIYIDEINEDSLSVIPSIELKDSMDSPEKIISIIHEEGI</sequence>
<dbReference type="RefSeq" id="WP_087653588.1">
    <property type="nucleotide sequence ID" value="NZ_MK079571.1"/>
</dbReference>
<name>A0A3G4RJ96_KLEPN</name>
<reference evidence="1" key="1">
    <citation type="submission" date="2018-10" db="EMBL/GenBank/DDBJ databases">
        <title>Complete sequence of plasmid pHNBF16.</title>
        <authorList>
            <person name="Liu J.H."/>
            <person name="Huang X."/>
            <person name="Luo J."/>
        </authorList>
    </citation>
    <scope>NUCLEOTIDE SEQUENCE</scope>
    <source>
        <strain evidence="1">6BF16CTX</strain>
        <plasmid evidence="1">pHNBF16</plasmid>
    </source>
</reference>
<protein>
    <submittedName>
        <fullName evidence="1">Uncharacterized protein</fullName>
    </submittedName>
</protein>